<proteinExistence type="predicted"/>
<organism evidence="2 3">
    <name type="scientific">Ramazzottius varieornatus</name>
    <name type="common">Water bear</name>
    <name type="synonym">Tardigrade</name>
    <dbReference type="NCBI Taxonomy" id="947166"/>
    <lineage>
        <taxon>Eukaryota</taxon>
        <taxon>Metazoa</taxon>
        <taxon>Ecdysozoa</taxon>
        <taxon>Tardigrada</taxon>
        <taxon>Eutardigrada</taxon>
        <taxon>Parachela</taxon>
        <taxon>Hypsibioidea</taxon>
        <taxon>Ramazzottiidae</taxon>
        <taxon>Ramazzottius</taxon>
    </lineage>
</organism>
<evidence type="ECO:0000313" key="2">
    <source>
        <dbReference type="EMBL" id="GAV03693.1"/>
    </source>
</evidence>
<dbReference type="Gene3D" id="3.30.710.10">
    <property type="entry name" value="Potassium Channel Kv1.1, Chain A"/>
    <property type="match status" value="1"/>
</dbReference>
<keyword evidence="3" id="KW-1185">Reference proteome</keyword>
<gene>
    <name evidence="2" type="primary">RvY_14083-1</name>
    <name evidence="2" type="synonym">RvY_14083.1</name>
    <name evidence="2" type="ORF">RvY_14083</name>
</gene>
<dbReference type="EMBL" id="BDGG01000010">
    <property type="protein sequence ID" value="GAV03693.1"/>
    <property type="molecule type" value="Genomic_DNA"/>
</dbReference>
<dbReference type="PROSITE" id="PS50097">
    <property type="entry name" value="BTB"/>
    <property type="match status" value="1"/>
</dbReference>
<dbReference type="PANTHER" id="PTHR24413">
    <property type="entry name" value="SPECKLE-TYPE POZ PROTEIN"/>
    <property type="match status" value="1"/>
</dbReference>
<comment type="caution">
    <text evidence="2">The sequence shown here is derived from an EMBL/GenBank/DDBJ whole genome shotgun (WGS) entry which is preliminary data.</text>
</comment>
<sequence length="229" mass="26147">MLVYCSVKKGSMPRGSISPGTSKMCDGGDSDVERGRQRCQKNAGLMWNSLWCSKDFSDVTLHSSDGVPFKLHKLPLVARSPVMSEAWKTPEVELVDGAPLEVAQFVRQFPFVALKNFFYALYTGSCDIIKDRRTAFHHFCTDIYSLAHHFQVQDIMDMSYFLMKNRKLPSNAVEIYLLAVEVKDETLRSDAERYIVSRRQDVMKSEAWLELKDQKSPVYTELLEAMALV</sequence>
<dbReference type="OrthoDB" id="2311693at2759"/>
<dbReference type="Proteomes" id="UP000186922">
    <property type="component" value="Unassembled WGS sequence"/>
</dbReference>
<dbReference type="InterPro" id="IPR000210">
    <property type="entry name" value="BTB/POZ_dom"/>
</dbReference>
<evidence type="ECO:0000313" key="3">
    <source>
        <dbReference type="Proteomes" id="UP000186922"/>
    </source>
</evidence>
<dbReference type="CDD" id="cd14733">
    <property type="entry name" value="BACK"/>
    <property type="match status" value="1"/>
</dbReference>
<protein>
    <recommendedName>
        <fullName evidence="1">BTB domain-containing protein</fullName>
    </recommendedName>
</protein>
<dbReference type="Gene3D" id="1.25.40.420">
    <property type="match status" value="1"/>
</dbReference>
<evidence type="ECO:0000259" key="1">
    <source>
        <dbReference type="PROSITE" id="PS50097"/>
    </source>
</evidence>
<reference evidence="2 3" key="1">
    <citation type="journal article" date="2016" name="Nat. Commun.">
        <title>Extremotolerant tardigrade genome and improved radiotolerance of human cultured cells by tardigrade-unique protein.</title>
        <authorList>
            <person name="Hashimoto T."/>
            <person name="Horikawa D.D."/>
            <person name="Saito Y."/>
            <person name="Kuwahara H."/>
            <person name="Kozuka-Hata H."/>
            <person name="Shin-I T."/>
            <person name="Minakuchi Y."/>
            <person name="Ohishi K."/>
            <person name="Motoyama A."/>
            <person name="Aizu T."/>
            <person name="Enomoto A."/>
            <person name="Kondo K."/>
            <person name="Tanaka S."/>
            <person name="Hara Y."/>
            <person name="Koshikawa S."/>
            <person name="Sagara H."/>
            <person name="Miura T."/>
            <person name="Yokobori S."/>
            <person name="Miyagawa K."/>
            <person name="Suzuki Y."/>
            <person name="Kubo T."/>
            <person name="Oyama M."/>
            <person name="Kohara Y."/>
            <person name="Fujiyama A."/>
            <person name="Arakawa K."/>
            <person name="Katayama T."/>
            <person name="Toyoda A."/>
            <person name="Kunieda T."/>
        </authorList>
    </citation>
    <scope>NUCLEOTIDE SEQUENCE [LARGE SCALE GENOMIC DNA]</scope>
    <source>
        <strain evidence="2 3">YOKOZUNA-1</strain>
    </source>
</reference>
<dbReference type="SUPFAM" id="SSF54695">
    <property type="entry name" value="POZ domain"/>
    <property type="match status" value="1"/>
</dbReference>
<dbReference type="AlphaFoldDB" id="A0A1D1VU08"/>
<dbReference type="Pfam" id="PF00651">
    <property type="entry name" value="BTB"/>
    <property type="match status" value="1"/>
</dbReference>
<dbReference type="InterPro" id="IPR011333">
    <property type="entry name" value="SKP1/BTB/POZ_sf"/>
</dbReference>
<name>A0A1D1VU08_RAMVA</name>
<feature type="domain" description="BTB" evidence="1">
    <location>
        <begin position="57"/>
        <end position="130"/>
    </location>
</feature>
<accession>A0A1D1VU08</accession>